<dbReference type="Pfam" id="PF05426">
    <property type="entry name" value="Alginate_lyase"/>
    <property type="match status" value="1"/>
</dbReference>
<sequence length="362" mass="39969">MADLTHWTLNRHIAASLLAITAAMAAAPAAQAADETCFKTPTPVMSLGFGSRYEADSKSRSDIDEESDAAVTKALKPIDQFIQNLAKVVSKAQTEKDIATRRAYHRCVVDSVYAWAKADALNDMRTFNAKLSIPARIGGLAILFAESRDQVPGLHDRERIVERWLQKRAQEIVYFFENEATKGAARNNLRAWASMAVGEVGVLNRDRGLVEWSILSNNTMITNAATDGSLPLEMNRQRYALHYQLHAMTPLVTSVARLCEAGYGKGGADLEKLRTMAHFSVKAVKDPKIVQKINGKSQTVKPGLKNNLTSLAWLEPYVALTNDLDMEKEFASLRPLSNSKLGGNQTNLYDDQRISCTITVQN</sequence>
<reference evidence="5" key="1">
    <citation type="journal article" date="2020" name="mSystems">
        <title>Genome- and Community-Level Interaction Insights into Carbon Utilization and Element Cycling Functions of Hydrothermarchaeota in Hydrothermal Sediment.</title>
        <authorList>
            <person name="Zhou Z."/>
            <person name="Liu Y."/>
            <person name="Xu W."/>
            <person name="Pan J."/>
            <person name="Luo Z.H."/>
            <person name="Li M."/>
        </authorList>
    </citation>
    <scope>NUCLEOTIDE SEQUENCE [LARGE SCALE GENOMIC DNA]</scope>
    <source>
        <strain evidence="5">SpSt-243</strain>
    </source>
</reference>
<evidence type="ECO:0000313" key="5">
    <source>
        <dbReference type="EMBL" id="HEB44668.1"/>
    </source>
</evidence>
<organism evidence="5">
    <name type="scientific">Agrobacterium albertimagni</name>
    <dbReference type="NCBI Taxonomy" id="147266"/>
    <lineage>
        <taxon>Bacteria</taxon>
        <taxon>Pseudomonadati</taxon>
        <taxon>Pseudomonadota</taxon>
        <taxon>Alphaproteobacteria</taxon>
        <taxon>Hyphomicrobiales</taxon>
        <taxon>Rhizobiaceae</taxon>
        <taxon>Rhizobium/Agrobacterium group</taxon>
        <taxon>Agrobacterium</taxon>
    </lineage>
</organism>
<feature type="chain" id="PRO_5027624008" evidence="3">
    <location>
        <begin position="33"/>
        <end position="362"/>
    </location>
</feature>
<dbReference type="GO" id="GO:0016829">
    <property type="term" value="F:lyase activity"/>
    <property type="evidence" value="ECO:0007669"/>
    <property type="project" value="UniProtKB-KW"/>
</dbReference>
<dbReference type="InterPro" id="IPR008929">
    <property type="entry name" value="Chondroitin_lyas"/>
</dbReference>
<dbReference type="AlphaFoldDB" id="A0A7C1NXB0"/>
<dbReference type="InterPro" id="IPR008397">
    <property type="entry name" value="Alginate_lyase_dom"/>
</dbReference>
<name>A0A7C1NXB0_9HYPH</name>
<keyword evidence="1 3" id="KW-0732">Signal</keyword>
<evidence type="ECO:0000256" key="2">
    <source>
        <dbReference type="ARBA" id="ARBA00023239"/>
    </source>
</evidence>
<accession>A0A7C1NXB0</accession>
<evidence type="ECO:0000256" key="3">
    <source>
        <dbReference type="SAM" id="SignalP"/>
    </source>
</evidence>
<comment type="caution">
    <text evidence="5">The sequence shown here is derived from an EMBL/GenBank/DDBJ whole genome shotgun (WGS) entry which is preliminary data.</text>
</comment>
<dbReference type="GO" id="GO:0042597">
    <property type="term" value="C:periplasmic space"/>
    <property type="evidence" value="ECO:0007669"/>
    <property type="project" value="InterPro"/>
</dbReference>
<dbReference type="EMBL" id="DSKI01000693">
    <property type="protein sequence ID" value="HEB44668.1"/>
    <property type="molecule type" value="Genomic_DNA"/>
</dbReference>
<protein>
    <submittedName>
        <fullName evidence="5">Alginate lyase</fullName>
    </submittedName>
</protein>
<dbReference type="SUPFAM" id="SSF48230">
    <property type="entry name" value="Chondroitin AC/alginate lyase"/>
    <property type="match status" value="1"/>
</dbReference>
<feature type="domain" description="Alginate lyase" evidence="4">
    <location>
        <begin position="85"/>
        <end position="288"/>
    </location>
</feature>
<gene>
    <name evidence="5" type="ORF">ENP70_13455</name>
</gene>
<dbReference type="Gene3D" id="1.50.10.100">
    <property type="entry name" value="Chondroitin AC/alginate lyase"/>
    <property type="match status" value="1"/>
</dbReference>
<proteinExistence type="predicted"/>
<evidence type="ECO:0000259" key="4">
    <source>
        <dbReference type="Pfam" id="PF05426"/>
    </source>
</evidence>
<keyword evidence="2 5" id="KW-0456">Lyase</keyword>
<evidence type="ECO:0000256" key="1">
    <source>
        <dbReference type="ARBA" id="ARBA00022729"/>
    </source>
</evidence>
<feature type="signal peptide" evidence="3">
    <location>
        <begin position="1"/>
        <end position="32"/>
    </location>
</feature>